<dbReference type="PANTHER" id="PTHR45812">
    <property type="entry name" value="DNA POLYMERASE ZETA CATALYTIC SUBUNIT"/>
    <property type="match status" value="1"/>
</dbReference>
<dbReference type="GO" id="GO:0016035">
    <property type="term" value="C:zeta DNA polymerase complex"/>
    <property type="evidence" value="ECO:0007669"/>
    <property type="project" value="InterPro"/>
</dbReference>
<dbReference type="Gene3D" id="3.30.420.10">
    <property type="entry name" value="Ribonuclease H-like superfamily/Ribonuclease H"/>
    <property type="match status" value="1"/>
</dbReference>
<keyword evidence="9 13" id="KW-0408">Iron</keyword>
<dbReference type="Pfam" id="PF00136">
    <property type="entry name" value="DNA_pol_B"/>
    <property type="match status" value="1"/>
</dbReference>
<keyword evidence="7 13" id="KW-0862">Zinc</keyword>
<feature type="domain" description="C4-type zinc-finger of DNA polymerase delta" evidence="16">
    <location>
        <begin position="1373"/>
        <end position="1443"/>
    </location>
</feature>
<dbReference type="Proteomes" id="UP001178507">
    <property type="component" value="Unassembled WGS sequence"/>
</dbReference>
<dbReference type="GO" id="GO:0003677">
    <property type="term" value="F:DNA binding"/>
    <property type="evidence" value="ECO:0007669"/>
    <property type="project" value="UniProtKB-KW"/>
</dbReference>
<evidence type="ECO:0000256" key="11">
    <source>
        <dbReference type="ARBA" id="ARBA00023204"/>
    </source>
</evidence>
<comment type="subcellular location">
    <subcellularLocation>
        <location evidence="13">Nucleus</location>
    </subcellularLocation>
</comment>
<name>A0AA36HNZ2_9DINO</name>
<keyword evidence="13" id="KW-0863">Zinc-finger</keyword>
<sequence>MDGEEGQERPLTVVIVTLDFYLAKPGPGDPTTSICTGGALRQVPVVRVFGHTPTGQSACVHVHGVFPFFYIQVPPGRSDAEGEGFLGLLAEGLEKAMHLHQSASGLGRPGAVYVYDIRRVVGWTSIYGHGGTGDFLQIWATLPQHASVMAHLLQQGAVMSTSFQPFEVHLPYLLHFLDSFGLGGMRELAVNGRTAASRGRPREVDFPYHPTWKAQLGRGGAKRLLRGQGTPWWSDPRRPQSVHPKVSSCDVEVDCRAADLLAPAAATASASASAETCGGRSVQERTRGWICETLRELWRDEERRCAALGLTVPWGSEPAPEPGAPGDGRAELTPDIMEECMMQQLMAQGRSAVGIQTSSPSPAKRAQVDNGVWSQECEASREKVSPKFLEAVQGLEVALSQRLPPPANSATAALLDGGYDLCEEAEEDALTEPDSACGSTEIDEDADAPGNNGNDVCAPTQLDISTTQVDVLPEGWSPLKPADLFPDLNERQVEEPAGAGNEGRTGDVPQGEPLPPAKGFYSEPEDLPKELVLEQAGIWEYWQAPPKYEVSQQCLPKSGEEEEGDVITRFDNAGRLTTLRRKNTEGPGLAKIRRASLSQVTPPTPAPVRPLRQAAEAPVLFGRLLVLEVLELPTELQSASEIGAVAYCLRDEWVRSLLADSAGEASYEDALGVICKAPAPQLGAHVSVQEMDSELAIFEAVVDLVRATDPAVVMGYDIVKGALGVLFARAKALGLRGFPQRLARVEGHSGPSEAPVLASQAVPGSPSADRGPRKLYPPEQVSGGMDLPGRLVLNVWRVLRGEAKLQSSSLQTAMQVLLGETLPLLPSAAMAKRWATPASRTEACEVLLCRTGCSLRLLDSLNVLPRAAEAARMLGLDVLSVLSRGSQYRVEGLLSRAAHQDCMLLLSPSRAQVASQRGAECIPLVMEPRSGFYFDPVVVLDFQSLYPSIIIAYNLCFSTCVGRLQSHAQGISKLGVLEAYEQPNCRAEDLSVTPNEAIFLKRSKKPGILPRMLYEILQTRIMVKKALKQLKGESSEARARLLDARQFGLKMIANVTYGYTGASFSGRMPCVDLADAIVQTARRTLERAVRWVEREIPAAEVLYGDTDSMFVRLPGRSKEQAFEIGAHIAKQVTSHNPRPVELQMDKVYWPCCLASKKRYVGHAWSSPTDAAPVFDAKGIETVRRDQCAATQHLLRGALEDFFESRGDLSRLKRFLRRHVDRIREGRFTVQDFIFHHEVRPPDEYRGQGPLAAQAVRRSGMSWPSPGERFSFVVAQGPPGSRLADVAVVPGDVTGGRPVAAEVHPPLYLDIEYYLERQVGPALHRLFMLVRGPNGQQGYVDVRRWIAEGPRSRRRDVAAMASVGSVFGAKPKGCAACGQRLAPGAVLCTACREEAVPRLLEAMGRRQHWERRLQSCREVCFRCTGSAAMEEDCRNIYCQNFFRKVNAQLQLSTCTAPQSWPPEW</sequence>
<dbReference type="EMBL" id="CAUJNA010000091">
    <property type="protein sequence ID" value="CAJ1371658.1"/>
    <property type="molecule type" value="Genomic_DNA"/>
</dbReference>
<dbReference type="Gene3D" id="3.90.1600.10">
    <property type="entry name" value="Palm domain of DNA polymerase"/>
    <property type="match status" value="1"/>
</dbReference>
<evidence type="ECO:0000256" key="2">
    <source>
        <dbReference type="ARBA" id="ARBA00005755"/>
    </source>
</evidence>
<keyword evidence="8 13" id="KW-0239">DNA-directed DNA polymerase</keyword>
<dbReference type="InterPro" id="IPR056447">
    <property type="entry name" value="REV3_N"/>
</dbReference>
<evidence type="ECO:0000259" key="16">
    <source>
        <dbReference type="Pfam" id="PF14260"/>
    </source>
</evidence>
<dbReference type="InterPro" id="IPR043502">
    <property type="entry name" value="DNA/RNA_pol_sf"/>
</dbReference>
<dbReference type="InterPro" id="IPR006134">
    <property type="entry name" value="DNA-dir_DNA_pol_B_multi_dom"/>
</dbReference>
<feature type="domain" description="DNA polymerase zeta catalytic subunit N-terminal" evidence="17">
    <location>
        <begin position="11"/>
        <end position="63"/>
    </location>
</feature>
<dbReference type="Gene3D" id="3.30.342.10">
    <property type="entry name" value="DNA Polymerase, chain B, domain 1"/>
    <property type="match status" value="1"/>
</dbReference>
<evidence type="ECO:0000259" key="17">
    <source>
        <dbReference type="Pfam" id="PF24065"/>
    </source>
</evidence>
<keyword evidence="13" id="KW-0238">DNA-binding</keyword>
<comment type="cofactor">
    <cofactor evidence="1 13">
        <name>[4Fe-4S] cluster</name>
        <dbReference type="ChEBI" id="CHEBI:49883"/>
    </cofactor>
</comment>
<dbReference type="GO" id="GO:0042276">
    <property type="term" value="P:error-prone translesion synthesis"/>
    <property type="evidence" value="ECO:0007669"/>
    <property type="project" value="TreeGrafter"/>
</dbReference>
<feature type="region of interest" description="Disordered" evidence="14">
    <location>
        <begin position="495"/>
        <end position="523"/>
    </location>
</feature>
<dbReference type="PANTHER" id="PTHR45812:SF1">
    <property type="entry name" value="DNA POLYMERASE ZETA CATALYTIC SUBUNIT"/>
    <property type="match status" value="1"/>
</dbReference>
<dbReference type="EC" id="2.7.7.7" evidence="13"/>
<organism evidence="18 19">
    <name type="scientific">Effrenium voratum</name>
    <dbReference type="NCBI Taxonomy" id="2562239"/>
    <lineage>
        <taxon>Eukaryota</taxon>
        <taxon>Sar</taxon>
        <taxon>Alveolata</taxon>
        <taxon>Dinophyceae</taxon>
        <taxon>Suessiales</taxon>
        <taxon>Symbiodiniaceae</taxon>
        <taxon>Effrenium</taxon>
    </lineage>
</organism>
<evidence type="ECO:0000256" key="1">
    <source>
        <dbReference type="ARBA" id="ARBA00001966"/>
    </source>
</evidence>
<keyword evidence="13" id="KW-0004">4Fe-4S</keyword>
<gene>
    <name evidence="18" type="ORF">EVOR1521_LOCUS1929</name>
</gene>
<dbReference type="PRINTS" id="PR00106">
    <property type="entry name" value="DNAPOLB"/>
</dbReference>
<dbReference type="InterPro" id="IPR025687">
    <property type="entry name" value="Znf-C4pol"/>
</dbReference>
<evidence type="ECO:0000256" key="7">
    <source>
        <dbReference type="ARBA" id="ARBA00022833"/>
    </source>
</evidence>
<evidence type="ECO:0000256" key="6">
    <source>
        <dbReference type="ARBA" id="ARBA00022763"/>
    </source>
</evidence>
<evidence type="ECO:0000256" key="13">
    <source>
        <dbReference type="RuleBase" id="RU000442"/>
    </source>
</evidence>
<reference evidence="18" key="1">
    <citation type="submission" date="2023-08" db="EMBL/GenBank/DDBJ databases">
        <authorList>
            <person name="Chen Y."/>
            <person name="Shah S."/>
            <person name="Dougan E. K."/>
            <person name="Thang M."/>
            <person name="Chan C."/>
        </authorList>
    </citation>
    <scope>NUCLEOTIDE SEQUENCE</scope>
</reference>
<evidence type="ECO:0000256" key="8">
    <source>
        <dbReference type="ARBA" id="ARBA00022932"/>
    </source>
</evidence>
<evidence type="ECO:0000256" key="9">
    <source>
        <dbReference type="ARBA" id="ARBA00023004"/>
    </source>
</evidence>
<dbReference type="GO" id="GO:0005634">
    <property type="term" value="C:nucleus"/>
    <property type="evidence" value="ECO:0007669"/>
    <property type="project" value="UniProtKB-SubCell"/>
</dbReference>
<dbReference type="InterPro" id="IPR012337">
    <property type="entry name" value="RNaseH-like_sf"/>
</dbReference>
<dbReference type="GO" id="GO:0003887">
    <property type="term" value="F:DNA-directed DNA polymerase activity"/>
    <property type="evidence" value="ECO:0007669"/>
    <property type="project" value="UniProtKB-KW"/>
</dbReference>
<proteinExistence type="inferred from homology"/>
<dbReference type="GO" id="GO:0051539">
    <property type="term" value="F:4 iron, 4 sulfur cluster binding"/>
    <property type="evidence" value="ECO:0007669"/>
    <property type="project" value="UniProtKB-KW"/>
</dbReference>
<keyword evidence="13" id="KW-0235">DNA replication</keyword>
<keyword evidence="6" id="KW-0227">DNA damage</keyword>
<dbReference type="InterPro" id="IPR036397">
    <property type="entry name" value="RNaseH_sf"/>
</dbReference>
<dbReference type="Gene3D" id="1.10.287.690">
    <property type="entry name" value="Helix hairpin bin"/>
    <property type="match status" value="1"/>
</dbReference>
<keyword evidence="4 13" id="KW-0548">Nucleotidyltransferase</keyword>
<evidence type="ECO:0000313" key="18">
    <source>
        <dbReference type="EMBL" id="CAJ1371658.1"/>
    </source>
</evidence>
<dbReference type="GO" id="GO:0008270">
    <property type="term" value="F:zinc ion binding"/>
    <property type="evidence" value="ECO:0007669"/>
    <property type="project" value="UniProtKB-KW"/>
</dbReference>
<dbReference type="InterPro" id="IPR017964">
    <property type="entry name" value="DNA-dir_DNA_pol_B_CS"/>
</dbReference>
<dbReference type="InterPro" id="IPR042087">
    <property type="entry name" value="DNA_pol_B_thumb"/>
</dbReference>
<dbReference type="InterPro" id="IPR030559">
    <property type="entry name" value="PolZ_Rev3"/>
</dbReference>
<feature type="region of interest" description="Disordered" evidence="14">
    <location>
        <begin position="749"/>
        <end position="780"/>
    </location>
</feature>
<dbReference type="InterPro" id="IPR006172">
    <property type="entry name" value="DNA-dir_DNA_pol_B"/>
</dbReference>
<dbReference type="GO" id="GO:0000724">
    <property type="term" value="P:double-strand break repair via homologous recombination"/>
    <property type="evidence" value="ECO:0007669"/>
    <property type="project" value="TreeGrafter"/>
</dbReference>
<feature type="region of interest" description="Disordered" evidence="14">
    <location>
        <begin position="427"/>
        <end position="459"/>
    </location>
</feature>
<dbReference type="Gene3D" id="1.10.132.60">
    <property type="entry name" value="DNA polymerase family B, C-terminal domain"/>
    <property type="match status" value="1"/>
</dbReference>
<dbReference type="SUPFAM" id="SSF53098">
    <property type="entry name" value="Ribonuclease H-like"/>
    <property type="match status" value="1"/>
</dbReference>
<comment type="catalytic activity">
    <reaction evidence="12 13">
        <text>DNA(n) + a 2'-deoxyribonucleoside 5'-triphosphate = DNA(n+1) + diphosphate</text>
        <dbReference type="Rhea" id="RHEA:22508"/>
        <dbReference type="Rhea" id="RHEA-COMP:17339"/>
        <dbReference type="Rhea" id="RHEA-COMP:17340"/>
        <dbReference type="ChEBI" id="CHEBI:33019"/>
        <dbReference type="ChEBI" id="CHEBI:61560"/>
        <dbReference type="ChEBI" id="CHEBI:173112"/>
        <dbReference type="EC" id="2.7.7.7"/>
    </reaction>
</comment>
<accession>A0AA36HNZ2</accession>
<dbReference type="GO" id="GO:0000166">
    <property type="term" value="F:nucleotide binding"/>
    <property type="evidence" value="ECO:0007669"/>
    <property type="project" value="InterPro"/>
</dbReference>
<keyword evidence="13" id="KW-0539">Nucleus</keyword>
<keyword evidence="11" id="KW-0234">DNA repair</keyword>
<dbReference type="Pfam" id="PF14260">
    <property type="entry name" value="zf-C4pol"/>
    <property type="match status" value="1"/>
</dbReference>
<feature type="domain" description="DNA-directed DNA polymerase family B multifunctional" evidence="15">
    <location>
        <begin position="880"/>
        <end position="1327"/>
    </location>
</feature>
<dbReference type="SMART" id="SM00486">
    <property type="entry name" value="POLBc"/>
    <property type="match status" value="1"/>
</dbReference>
<dbReference type="Pfam" id="PF24065">
    <property type="entry name" value="REV3_N"/>
    <property type="match status" value="1"/>
</dbReference>
<keyword evidence="5 13" id="KW-0479">Metal-binding</keyword>
<evidence type="ECO:0000259" key="15">
    <source>
        <dbReference type="Pfam" id="PF00136"/>
    </source>
</evidence>
<comment type="caution">
    <text evidence="18">The sequence shown here is derived from an EMBL/GenBank/DDBJ whole genome shotgun (WGS) entry which is preliminary data.</text>
</comment>
<evidence type="ECO:0000256" key="5">
    <source>
        <dbReference type="ARBA" id="ARBA00022723"/>
    </source>
</evidence>
<evidence type="ECO:0000256" key="12">
    <source>
        <dbReference type="ARBA" id="ARBA00049244"/>
    </source>
</evidence>
<evidence type="ECO:0000256" key="10">
    <source>
        <dbReference type="ARBA" id="ARBA00023014"/>
    </source>
</evidence>
<comment type="similarity">
    <text evidence="2 13">Belongs to the DNA polymerase type-B family.</text>
</comment>
<keyword evidence="10 13" id="KW-0411">Iron-sulfur</keyword>
<dbReference type="SUPFAM" id="SSF56672">
    <property type="entry name" value="DNA/RNA polymerases"/>
    <property type="match status" value="1"/>
</dbReference>
<evidence type="ECO:0000256" key="14">
    <source>
        <dbReference type="SAM" id="MobiDB-lite"/>
    </source>
</evidence>
<dbReference type="InterPro" id="IPR023211">
    <property type="entry name" value="DNA_pol_palm_dom_sf"/>
</dbReference>
<evidence type="ECO:0000313" key="19">
    <source>
        <dbReference type="Proteomes" id="UP001178507"/>
    </source>
</evidence>
<keyword evidence="3 13" id="KW-0808">Transferase</keyword>
<dbReference type="PROSITE" id="PS00116">
    <property type="entry name" value="DNA_POLYMERASE_B"/>
    <property type="match status" value="1"/>
</dbReference>
<keyword evidence="19" id="KW-1185">Reference proteome</keyword>
<dbReference type="GO" id="GO:0006260">
    <property type="term" value="P:DNA replication"/>
    <property type="evidence" value="ECO:0007669"/>
    <property type="project" value="UniProtKB-KW"/>
</dbReference>
<evidence type="ECO:0000256" key="3">
    <source>
        <dbReference type="ARBA" id="ARBA00022679"/>
    </source>
</evidence>
<protein>
    <recommendedName>
        <fullName evidence="13">DNA polymerase</fullName>
        <ecNumber evidence="13">2.7.7.7</ecNumber>
    </recommendedName>
</protein>
<dbReference type="FunFam" id="1.10.287.690:FF:000002">
    <property type="entry name" value="DNA polymerase zeta"/>
    <property type="match status" value="1"/>
</dbReference>
<evidence type="ECO:0000256" key="4">
    <source>
        <dbReference type="ARBA" id="ARBA00022695"/>
    </source>
</evidence>